<dbReference type="PRINTS" id="PR00783">
    <property type="entry name" value="MINTRINSICP"/>
</dbReference>
<name>A0A8T0JDY1_PHAAN</name>
<dbReference type="PROSITE" id="PS00221">
    <property type="entry name" value="MIP"/>
    <property type="match status" value="1"/>
</dbReference>
<dbReference type="InterPro" id="IPR023271">
    <property type="entry name" value="Aquaporin-like"/>
</dbReference>
<dbReference type="InterPro" id="IPR000425">
    <property type="entry name" value="MIP"/>
</dbReference>
<dbReference type="PANTHER" id="PTHR45724:SF19">
    <property type="entry name" value="AQUAPORIN NIP6-1"/>
    <property type="match status" value="1"/>
</dbReference>
<evidence type="ECO:0000256" key="4">
    <source>
        <dbReference type="ARBA" id="ARBA00022989"/>
    </source>
</evidence>
<keyword evidence="3 6" id="KW-0812">Transmembrane</keyword>
<feature type="transmembrane region" description="Helical" evidence="7">
    <location>
        <begin position="93"/>
        <end position="116"/>
    </location>
</feature>
<keyword evidence="5 7" id="KW-0472">Membrane</keyword>
<dbReference type="PANTHER" id="PTHR45724">
    <property type="entry name" value="AQUAPORIN NIP2-1"/>
    <property type="match status" value="1"/>
</dbReference>
<comment type="subcellular location">
    <subcellularLocation>
        <location evidence="1">Membrane</location>
        <topology evidence="1">Multi-pass membrane protein</topology>
    </subcellularLocation>
</comment>
<comment type="caution">
    <text evidence="8">The sequence shown here is derived from an EMBL/GenBank/DDBJ whole genome shotgun (WGS) entry which is preliminary data.</text>
</comment>
<dbReference type="InterPro" id="IPR022357">
    <property type="entry name" value="MIP_CS"/>
</dbReference>
<dbReference type="InterPro" id="IPR034294">
    <property type="entry name" value="Aquaporin_transptr"/>
</dbReference>
<dbReference type="Gene3D" id="1.20.1080.10">
    <property type="entry name" value="Glycerol uptake facilitator protein"/>
    <property type="match status" value="1"/>
</dbReference>
<evidence type="ECO:0000256" key="2">
    <source>
        <dbReference type="ARBA" id="ARBA00022448"/>
    </source>
</evidence>
<evidence type="ECO:0000256" key="6">
    <source>
        <dbReference type="RuleBase" id="RU000477"/>
    </source>
</evidence>
<feature type="transmembrane region" description="Helical" evidence="7">
    <location>
        <begin position="42"/>
        <end position="64"/>
    </location>
</feature>
<dbReference type="AlphaFoldDB" id="A0A8T0JDY1"/>
<proteinExistence type="inferred from homology"/>
<gene>
    <name evidence="8" type="ORF">HKW66_Vig0211610</name>
</gene>
<feature type="transmembrane region" description="Helical" evidence="7">
    <location>
        <begin position="17"/>
        <end position="35"/>
    </location>
</feature>
<reference evidence="8 9" key="1">
    <citation type="submission" date="2020-05" db="EMBL/GenBank/DDBJ databases">
        <title>Vigna angularis (adzuki bean) Var. LongXiaoDou No. 4 denovo assembly.</title>
        <authorList>
            <person name="Xiang H."/>
        </authorList>
    </citation>
    <scope>NUCLEOTIDE SEQUENCE [LARGE SCALE GENOMIC DNA]</scope>
    <source>
        <tissue evidence="8">Leaf</tissue>
    </source>
</reference>
<evidence type="ECO:0000256" key="5">
    <source>
        <dbReference type="ARBA" id="ARBA00023136"/>
    </source>
</evidence>
<evidence type="ECO:0000256" key="1">
    <source>
        <dbReference type="ARBA" id="ARBA00004141"/>
    </source>
</evidence>
<sequence>MVSRTPFSMARKVGAEFIRTFILMFAATAAAIVNQKTNGSETLIGCAATTGLAVMIVILATGHISSAHLNPAVTFSFAALKHFSWRHVRTNTYFSYLFCGKKTVLVTIIGLLVALVKTNHSHWWGRDNNEEIPSTLATPNTPGAPLYGGFTNAPIGLTMETRTLFSRVVDVSLRPSFSCWPPLPPSLSTRRQTALRLS</sequence>
<dbReference type="GO" id="GO:0016020">
    <property type="term" value="C:membrane"/>
    <property type="evidence" value="ECO:0007669"/>
    <property type="project" value="UniProtKB-SubCell"/>
</dbReference>
<dbReference type="EMBL" id="JABFOF010000011">
    <property type="protein sequence ID" value="KAG2370987.1"/>
    <property type="molecule type" value="Genomic_DNA"/>
</dbReference>
<dbReference type="GO" id="GO:0015267">
    <property type="term" value="F:channel activity"/>
    <property type="evidence" value="ECO:0007669"/>
    <property type="project" value="InterPro"/>
</dbReference>
<dbReference type="Pfam" id="PF00230">
    <property type="entry name" value="MIP"/>
    <property type="match status" value="1"/>
</dbReference>
<keyword evidence="4 7" id="KW-1133">Transmembrane helix</keyword>
<accession>A0A8T0JDY1</accession>
<organism evidence="8 9">
    <name type="scientific">Phaseolus angularis</name>
    <name type="common">Azuki bean</name>
    <name type="synonym">Vigna angularis</name>
    <dbReference type="NCBI Taxonomy" id="3914"/>
    <lineage>
        <taxon>Eukaryota</taxon>
        <taxon>Viridiplantae</taxon>
        <taxon>Streptophyta</taxon>
        <taxon>Embryophyta</taxon>
        <taxon>Tracheophyta</taxon>
        <taxon>Spermatophyta</taxon>
        <taxon>Magnoliopsida</taxon>
        <taxon>eudicotyledons</taxon>
        <taxon>Gunneridae</taxon>
        <taxon>Pentapetalae</taxon>
        <taxon>rosids</taxon>
        <taxon>fabids</taxon>
        <taxon>Fabales</taxon>
        <taxon>Fabaceae</taxon>
        <taxon>Papilionoideae</taxon>
        <taxon>50 kb inversion clade</taxon>
        <taxon>NPAAA clade</taxon>
        <taxon>indigoferoid/millettioid clade</taxon>
        <taxon>Phaseoleae</taxon>
        <taxon>Vigna</taxon>
    </lineage>
</organism>
<dbReference type="SUPFAM" id="SSF81338">
    <property type="entry name" value="Aquaporin-like"/>
    <property type="match status" value="1"/>
</dbReference>
<protein>
    <submittedName>
        <fullName evidence="8">Aquaporin NIP6-1 NOD26-like intrinsic protein</fullName>
    </submittedName>
</protein>
<comment type="similarity">
    <text evidence="6">Belongs to the MIP/aquaporin (TC 1.A.8) family.</text>
</comment>
<evidence type="ECO:0000256" key="3">
    <source>
        <dbReference type="ARBA" id="ARBA00022692"/>
    </source>
</evidence>
<evidence type="ECO:0000313" key="8">
    <source>
        <dbReference type="EMBL" id="KAG2370987.1"/>
    </source>
</evidence>
<evidence type="ECO:0000256" key="7">
    <source>
        <dbReference type="SAM" id="Phobius"/>
    </source>
</evidence>
<keyword evidence="2 6" id="KW-0813">Transport</keyword>
<evidence type="ECO:0000313" key="9">
    <source>
        <dbReference type="Proteomes" id="UP000743370"/>
    </source>
</evidence>
<dbReference type="Proteomes" id="UP000743370">
    <property type="component" value="Unassembled WGS sequence"/>
</dbReference>